<dbReference type="Proteomes" id="UP000244223">
    <property type="component" value="Unassembled WGS sequence"/>
</dbReference>
<dbReference type="RefSeq" id="WP_107866616.1">
    <property type="nucleotide sequence ID" value="NZ_QAON01000016.1"/>
</dbReference>
<keyword evidence="1" id="KW-0732">Signal</keyword>
<dbReference type="InterPro" id="IPR045087">
    <property type="entry name" value="Cu-oxidase_fam"/>
</dbReference>
<organism evidence="4 5">
    <name type="scientific">Agitococcus lubricus</name>
    <dbReference type="NCBI Taxonomy" id="1077255"/>
    <lineage>
        <taxon>Bacteria</taxon>
        <taxon>Pseudomonadati</taxon>
        <taxon>Pseudomonadota</taxon>
        <taxon>Gammaproteobacteria</taxon>
        <taxon>Moraxellales</taxon>
        <taxon>Moraxellaceae</taxon>
        <taxon>Agitococcus</taxon>
    </lineage>
</organism>
<protein>
    <submittedName>
        <fullName evidence="4">FtsP/CotA-like multicopper oxidase with cupredoxin domain</fullName>
    </submittedName>
</protein>
<dbReference type="CDD" id="cd04202">
    <property type="entry name" value="CuRO_D2_2dMcoN_like"/>
    <property type="match status" value="1"/>
</dbReference>
<evidence type="ECO:0000313" key="4">
    <source>
        <dbReference type="EMBL" id="PTQ87850.1"/>
    </source>
</evidence>
<proteinExistence type="predicted"/>
<reference evidence="4 5" key="1">
    <citation type="submission" date="2018-04" db="EMBL/GenBank/DDBJ databases">
        <title>Genomic Encyclopedia of Archaeal and Bacterial Type Strains, Phase II (KMG-II): from individual species to whole genera.</title>
        <authorList>
            <person name="Goeker M."/>
        </authorList>
    </citation>
    <scope>NUCLEOTIDE SEQUENCE [LARGE SCALE GENOMIC DNA]</scope>
    <source>
        <strain evidence="4 5">DSM 5822</strain>
    </source>
</reference>
<feature type="signal peptide" evidence="1">
    <location>
        <begin position="1"/>
        <end position="21"/>
    </location>
</feature>
<evidence type="ECO:0000313" key="5">
    <source>
        <dbReference type="Proteomes" id="UP000244223"/>
    </source>
</evidence>
<dbReference type="InterPro" id="IPR011707">
    <property type="entry name" value="Cu-oxidase-like_N"/>
</dbReference>
<evidence type="ECO:0000259" key="2">
    <source>
        <dbReference type="Pfam" id="PF07731"/>
    </source>
</evidence>
<dbReference type="Pfam" id="PF07732">
    <property type="entry name" value="Cu-oxidase_3"/>
    <property type="match status" value="1"/>
</dbReference>
<dbReference type="Pfam" id="PF07731">
    <property type="entry name" value="Cu-oxidase_2"/>
    <property type="match status" value="1"/>
</dbReference>
<accession>A0A2T5IVE2</accession>
<name>A0A2T5IVE2_9GAMM</name>
<dbReference type="PANTHER" id="PTHR11709">
    <property type="entry name" value="MULTI-COPPER OXIDASE"/>
    <property type="match status" value="1"/>
</dbReference>
<dbReference type="GO" id="GO:0005507">
    <property type="term" value="F:copper ion binding"/>
    <property type="evidence" value="ECO:0007669"/>
    <property type="project" value="InterPro"/>
</dbReference>
<dbReference type="InterPro" id="IPR008972">
    <property type="entry name" value="Cupredoxin"/>
</dbReference>
<dbReference type="CDD" id="cd13860">
    <property type="entry name" value="CuRO_1_2dMco_1"/>
    <property type="match status" value="1"/>
</dbReference>
<feature type="domain" description="Plastocyanin-like" evidence="3">
    <location>
        <begin position="74"/>
        <end position="175"/>
    </location>
</feature>
<gene>
    <name evidence="4" type="ORF">C8N29_11615</name>
</gene>
<dbReference type="OrthoDB" id="9757546at2"/>
<evidence type="ECO:0000259" key="3">
    <source>
        <dbReference type="Pfam" id="PF07732"/>
    </source>
</evidence>
<dbReference type="Gene3D" id="2.60.40.420">
    <property type="entry name" value="Cupredoxins - blue copper proteins"/>
    <property type="match status" value="1"/>
</dbReference>
<feature type="domain" description="Plastocyanin-like" evidence="2">
    <location>
        <begin position="201"/>
        <end position="314"/>
    </location>
</feature>
<keyword evidence="5" id="KW-1185">Reference proteome</keyword>
<sequence>MNRRQLFTLSALSTLVSSVNASVKHVQKTITRSPFQPVKTLGVPTAAWQFKAGAKEFHLIAEPVVRQFANNFYVNAWGYNGSTPGPTIEVIEGDRVRILVTNKLPEKTSVHWHGLILPNGMDGVGGLTQTHIPVGETYVYEFIAKDSGTFMYHSHSDEMFQMAMGAMGMFIVHPKHPHFRPVDHDFAFMLMSWDIDAGTYTPKPHTMTDFNTWSMNSLVFPAIPHMVVKQGDRVRIRLANLSMTNHPIHLHGHRFKVSATDGGWIPEALQYADVTTDVPVGAIRVIEFIADNLGDWAFHCHKSHHTMGPMGHSLRNMLGVKHDDIAAKVQKLMPEQHVMAMGENGMGDMGEMVMSLPENTLPMMTGQGPFGSIEMGGMFTVLKVRQELPAQGEDVGWYTHPKGTVAAPYRP</sequence>
<dbReference type="GO" id="GO:0016491">
    <property type="term" value="F:oxidoreductase activity"/>
    <property type="evidence" value="ECO:0007669"/>
    <property type="project" value="UniProtKB-KW"/>
</dbReference>
<dbReference type="AlphaFoldDB" id="A0A2T5IVE2"/>
<dbReference type="EMBL" id="QAON01000016">
    <property type="protein sequence ID" value="PTQ87850.1"/>
    <property type="molecule type" value="Genomic_DNA"/>
</dbReference>
<evidence type="ECO:0000256" key="1">
    <source>
        <dbReference type="SAM" id="SignalP"/>
    </source>
</evidence>
<dbReference type="InterPro" id="IPR011706">
    <property type="entry name" value="Cu-oxidase_C"/>
</dbReference>
<dbReference type="SUPFAM" id="SSF49503">
    <property type="entry name" value="Cupredoxins"/>
    <property type="match status" value="2"/>
</dbReference>
<comment type="caution">
    <text evidence="4">The sequence shown here is derived from an EMBL/GenBank/DDBJ whole genome shotgun (WGS) entry which is preliminary data.</text>
</comment>
<feature type="chain" id="PRO_5015761429" evidence="1">
    <location>
        <begin position="22"/>
        <end position="411"/>
    </location>
</feature>